<reference evidence="2" key="1">
    <citation type="journal article" date="2023" name="Hortic. Res.">
        <title>A chromosome-level phased genome enabling allele-level studies in sweet orange: a case study on citrus Huanglongbing tolerance.</title>
        <authorList>
            <person name="Wu B."/>
            <person name="Yu Q."/>
            <person name="Deng Z."/>
            <person name="Duan Y."/>
            <person name="Luo F."/>
            <person name="Gmitter F. Jr."/>
        </authorList>
    </citation>
    <scope>NUCLEOTIDE SEQUENCE [LARGE SCALE GENOMIC DNA]</scope>
    <source>
        <strain evidence="2">cv. Valencia</strain>
    </source>
</reference>
<dbReference type="Proteomes" id="UP000829398">
    <property type="component" value="Chromosome 7"/>
</dbReference>
<protein>
    <submittedName>
        <fullName evidence="1">Receptor-like protein 13</fullName>
    </submittedName>
</protein>
<dbReference type="EMBL" id="CM039176">
    <property type="protein sequence ID" value="KAH9716552.1"/>
    <property type="molecule type" value="Genomic_DNA"/>
</dbReference>
<evidence type="ECO:0000313" key="2">
    <source>
        <dbReference type="Proteomes" id="UP000829398"/>
    </source>
</evidence>
<accession>A0ACB8JGZ4</accession>
<proteinExistence type="predicted"/>
<sequence>MFVMLLIIFKSGWSEGCLDHERFALLRLKHFFNSNLYDWVDDAGATDCCLWERVDCSNTTGRVIKLDLAFIRNRYLGADGYLNASLFTPFQQLESLDLTDNNMVGCVENEGIERLSRLNNLKMLNLNENSFNNSILSSLTPLSSLRSLKLSYNRLEGSIDVKEFDSLRDLEELDIGGNKIDKFVVSKGLRKLRYLSLSGIKLNHSILSSLTIFSSLRELYLHDTGFKGTFDIREFDSFNNLEVLNMRYNEIDNLVVPQGLRKLKSLDLSGVGIRDGSKLLQSMGSFPSLNTLDLSFNNFTETVTTTTQELHNFTNLEYLTFDSSSLHISLLQSIASIFPSLKNLSMYGCEVNGVVRGQGFPYFKSLEHLAMDRTCIALNTSFLQIISELMPSLKYLSLGSLPWCLANMTSLRVLDVFANQLTGSISSYPLVHLTSIEELYLSNNHLRIPISLEPLFNHSRLKIFRTYNNEINAEIIESHSLTAPNFQLKSLSMSSLYGDGVTFPKFLYHQHDLEDVDLSHIKMDGEFPNWFLENNAKLETLFLVNDSLAGPFWLPIHSYKRLRLLDISNNNFQGCIRVEIGDILPSLLSFNISMNALRDFWTSEIPEHLAVGCVNLKSLVLSNNSLNGHMFSRNFNLTNLRWLQLDGNHFVGEIPQSLSKCSSLEGLYLNNNSLSSKIPRWLGNLTRLNHIIMPENHLEGPILILDISDNNISGSLLSCFHYLSIEQVHLSKNMLHGQLKEGTFSNCSSLVTLDLSYNRINGIIPKWVDGLSQLSHLILGHNNLEGEVPVQLCKLNQLQLLDLSNNNLHGHIPPCFDNTKLHESYNNSSSPDEQFEIFFFIEGPQGSVKKQINEIFEFTTKNIAYIYQGKVLSLLSGLDLSCNKLIGHIPPQIGNLTRIQTLNLSHNNLTGSIPSTFSNLKHVESLDLSNNKLNGKIPHQLVELKTLVVFSVAYNNLSGEIPEWTAQFATFNESSYEGNTFLCGLPIPICISLATMPEASIGNERDDNLIDMDSFFITFTTSYVSVIFGIVIVLYANSYWRRRWFYFVEMWITSCYYFVVNNLIATRYCH</sequence>
<gene>
    <name evidence="1" type="ORF">KPL71_021498</name>
</gene>
<keyword evidence="2" id="KW-1185">Reference proteome</keyword>
<organism evidence="1 2">
    <name type="scientific">Citrus sinensis</name>
    <name type="common">Sweet orange</name>
    <name type="synonym">Citrus aurantium var. sinensis</name>
    <dbReference type="NCBI Taxonomy" id="2711"/>
    <lineage>
        <taxon>Eukaryota</taxon>
        <taxon>Viridiplantae</taxon>
        <taxon>Streptophyta</taxon>
        <taxon>Embryophyta</taxon>
        <taxon>Tracheophyta</taxon>
        <taxon>Spermatophyta</taxon>
        <taxon>Magnoliopsida</taxon>
        <taxon>eudicotyledons</taxon>
        <taxon>Gunneridae</taxon>
        <taxon>Pentapetalae</taxon>
        <taxon>rosids</taxon>
        <taxon>malvids</taxon>
        <taxon>Sapindales</taxon>
        <taxon>Rutaceae</taxon>
        <taxon>Aurantioideae</taxon>
        <taxon>Citrus</taxon>
    </lineage>
</organism>
<comment type="caution">
    <text evidence="1">The sequence shown here is derived from an EMBL/GenBank/DDBJ whole genome shotgun (WGS) entry which is preliminary data.</text>
</comment>
<name>A0ACB8JGZ4_CITSI</name>
<evidence type="ECO:0000313" key="1">
    <source>
        <dbReference type="EMBL" id="KAH9716552.1"/>
    </source>
</evidence>